<dbReference type="InterPro" id="IPR016186">
    <property type="entry name" value="C-type_lectin-like/link_sf"/>
</dbReference>
<evidence type="ECO:0008006" key="4">
    <source>
        <dbReference type="Google" id="ProtNLM"/>
    </source>
</evidence>
<keyword evidence="1" id="KW-0812">Transmembrane</keyword>
<sequence length="386" mass="40547">MGANRGFTLLELIIVIAILAILAVIITLALNPAELLARSRDAQRLSDSRTLSTALQLYTAEGSNPDLDGSILNNCENGVSPNASIFISGDGQAGNDITDTTFSGRGTPDVLVANQDNMSINGSGWIPVDFATAHSGLANLPLDPRFSVANLADVTEDDFLYLYGCGENPLVFELNTNMESDKFSNGGSEDKESKDGGNTSNLYEIGTDLSVIGGGGGAVSYKVFITSQQYYGNAMGGISGADSKCQARANAVGLGGVTWKAWIVADGSSPSSAFVHFATPIYRIDGAQVVDNWADLIDGTIVNPINVTENGSSIGNVQVWTGDDGNTIGEVPDTVRSCATNWDNATGASTGWYGLSGSTNSQWVGGNFGNCSSWNFRLYCFSQSPY</sequence>
<dbReference type="SUPFAM" id="SSF56436">
    <property type="entry name" value="C-type lectin-like"/>
    <property type="match status" value="1"/>
</dbReference>
<accession>A0A1G2PHW2</accession>
<proteinExistence type="predicted"/>
<dbReference type="EMBL" id="MHSS01000013">
    <property type="protein sequence ID" value="OHA47863.1"/>
    <property type="molecule type" value="Genomic_DNA"/>
</dbReference>
<protein>
    <recommendedName>
        <fullName evidence="4">DUF1554 domain-containing protein</fullName>
    </recommendedName>
</protein>
<reference evidence="2 3" key="1">
    <citation type="journal article" date="2016" name="Nat. Commun.">
        <title>Thousands of microbial genomes shed light on interconnected biogeochemical processes in an aquifer system.</title>
        <authorList>
            <person name="Anantharaman K."/>
            <person name="Brown C.T."/>
            <person name="Hug L.A."/>
            <person name="Sharon I."/>
            <person name="Castelle C.J."/>
            <person name="Probst A.J."/>
            <person name="Thomas B.C."/>
            <person name="Singh A."/>
            <person name="Wilkins M.J."/>
            <person name="Karaoz U."/>
            <person name="Brodie E.L."/>
            <person name="Williams K.H."/>
            <person name="Hubbard S.S."/>
            <person name="Banfield J.F."/>
        </authorList>
    </citation>
    <scope>NUCLEOTIDE SEQUENCE [LARGE SCALE GENOMIC DNA]</scope>
</reference>
<evidence type="ECO:0000313" key="3">
    <source>
        <dbReference type="Proteomes" id="UP000177629"/>
    </source>
</evidence>
<evidence type="ECO:0000256" key="1">
    <source>
        <dbReference type="SAM" id="Phobius"/>
    </source>
</evidence>
<dbReference type="InterPro" id="IPR016187">
    <property type="entry name" value="CTDL_fold"/>
</dbReference>
<dbReference type="PROSITE" id="PS00409">
    <property type="entry name" value="PROKAR_NTER_METHYL"/>
    <property type="match status" value="1"/>
</dbReference>
<evidence type="ECO:0000313" key="2">
    <source>
        <dbReference type="EMBL" id="OHA47863.1"/>
    </source>
</evidence>
<dbReference type="Gene3D" id="3.30.700.10">
    <property type="entry name" value="Glycoprotein, Type 4 Pilin"/>
    <property type="match status" value="1"/>
</dbReference>
<dbReference type="Gene3D" id="3.10.100.10">
    <property type="entry name" value="Mannose-Binding Protein A, subunit A"/>
    <property type="match status" value="1"/>
</dbReference>
<keyword evidence="1" id="KW-0472">Membrane</keyword>
<dbReference type="InterPro" id="IPR012902">
    <property type="entry name" value="N_methyl_site"/>
</dbReference>
<dbReference type="AlphaFoldDB" id="A0A1G2PHW2"/>
<dbReference type="Pfam" id="PF07963">
    <property type="entry name" value="N_methyl"/>
    <property type="match status" value="1"/>
</dbReference>
<dbReference type="InterPro" id="IPR045584">
    <property type="entry name" value="Pilin-like"/>
</dbReference>
<dbReference type="Proteomes" id="UP000177629">
    <property type="component" value="Unassembled WGS sequence"/>
</dbReference>
<dbReference type="SUPFAM" id="SSF54523">
    <property type="entry name" value="Pili subunits"/>
    <property type="match status" value="1"/>
</dbReference>
<name>A0A1G2PHW2_9BACT</name>
<keyword evidence="1" id="KW-1133">Transmembrane helix</keyword>
<dbReference type="NCBIfam" id="TIGR02532">
    <property type="entry name" value="IV_pilin_GFxxxE"/>
    <property type="match status" value="1"/>
</dbReference>
<gene>
    <name evidence="2" type="ORF">A2806_02370</name>
</gene>
<organism evidence="2 3">
    <name type="scientific">Candidatus Terrybacteria bacterium RIFCSPHIGHO2_01_FULL_48_17</name>
    <dbReference type="NCBI Taxonomy" id="1802362"/>
    <lineage>
        <taxon>Bacteria</taxon>
        <taxon>Candidatus Terryibacteriota</taxon>
    </lineage>
</organism>
<feature type="transmembrane region" description="Helical" evidence="1">
    <location>
        <begin position="12"/>
        <end position="30"/>
    </location>
</feature>
<comment type="caution">
    <text evidence="2">The sequence shown here is derived from an EMBL/GenBank/DDBJ whole genome shotgun (WGS) entry which is preliminary data.</text>
</comment>
<dbReference type="STRING" id="1802362.A2806_02370"/>